<dbReference type="KEGG" id="gtt:GUITHDRAFT_148833"/>
<proteinExistence type="predicted"/>
<sequence>MANPKPYPMPVAVLASTPTASTPTSTPSFTPTLIQSPTTVKDAILLKTSYKSIISRVIAKGMFKEIAKAHSSGVFGLDLSGGSAFHLDGKTVTLSVKKRKPDSGRIDMDGNRVALTDSERKDTDLIACARIATEFFMVCRDSKKFIRGIEDTLIGSDVYIDIDEFVPECWAHKNKRFCHAALLACFTAVMNPAFEDYSCKYNMALNVCSCADF</sequence>
<dbReference type="GeneID" id="17288836"/>
<dbReference type="HOGENOM" id="CLU_1296517_0_0_1"/>
<name>L1I7N8_GUITC</name>
<reference evidence="3" key="2">
    <citation type="submission" date="2012-11" db="EMBL/GenBank/DDBJ databases">
        <authorList>
            <person name="Kuo A."/>
            <person name="Curtis B.A."/>
            <person name="Tanifuji G."/>
            <person name="Burki F."/>
            <person name="Gruber A."/>
            <person name="Irimia M."/>
            <person name="Maruyama S."/>
            <person name="Arias M.C."/>
            <person name="Ball S.G."/>
            <person name="Gile G.H."/>
            <person name="Hirakawa Y."/>
            <person name="Hopkins J.F."/>
            <person name="Rensing S.A."/>
            <person name="Schmutz J."/>
            <person name="Symeonidi A."/>
            <person name="Elias M."/>
            <person name="Eveleigh R.J."/>
            <person name="Herman E.K."/>
            <person name="Klute M.J."/>
            <person name="Nakayama T."/>
            <person name="Obornik M."/>
            <person name="Reyes-Prieto A."/>
            <person name="Armbrust E.V."/>
            <person name="Aves S.J."/>
            <person name="Beiko R.G."/>
            <person name="Coutinho P."/>
            <person name="Dacks J.B."/>
            <person name="Durnford D.G."/>
            <person name="Fast N.M."/>
            <person name="Green B.R."/>
            <person name="Grisdale C."/>
            <person name="Hempe F."/>
            <person name="Henrissat B."/>
            <person name="Hoppner M.P."/>
            <person name="Ishida K.-I."/>
            <person name="Kim E."/>
            <person name="Koreny L."/>
            <person name="Kroth P.G."/>
            <person name="Liu Y."/>
            <person name="Malik S.-B."/>
            <person name="Maier U.G."/>
            <person name="McRose D."/>
            <person name="Mock T."/>
            <person name="Neilson J.A."/>
            <person name="Onodera N.T."/>
            <person name="Poole A.M."/>
            <person name="Pritham E.J."/>
            <person name="Richards T.A."/>
            <person name="Rocap G."/>
            <person name="Roy S.W."/>
            <person name="Sarai C."/>
            <person name="Schaack S."/>
            <person name="Shirato S."/>
            <person name="Slamovits C.H."/>
            <person name="Spencer D.F."/>
            <person name="Suzuki S."/>
            <person name="Worden A.Z."/>
            <person name="Zauner S."/>
            <person name="Barry K."/>
            <person name="Bell C."/>
            <person name="Bharti A.K."/>
            <person name="Crow J.A."/>
            <person name="Grimwood J."/>
            <person name="Kramer R."/>
            <person name="Lindquist E."/>
            <person name="Lucas S."/>
            <person name="Salamov A."/>
            <person name="McFadden G.I."/>
            <person name="Lane C.E."/>
            <person name="Keeling P.J."/>
            <person name="Gray M.W."/>
            <person name="Grigoriev I.V."/>
            <person name="Archibald J.M."/>
        </authorList>
    </citation>
    <scope>NUCLEOTIDE SEQUENCE</scope>
    <source>
        <strain evidence="3">CCMP2712</strain>
    </source>
</reference>
<dbReference type="EMBL" id="JH993210">
    <property type="protein sequence ID" value="EKX32107.1"/>
    <property type="molecule type" value="Genomic_DNA"/>
</dbReference>
<reference evidence="2" key="3">
    <citation type="submission" date="2016-03" db="UniProtKB">
        <authorList>
            <consortium name="EnsemblProtists"/>
        </authorList>
    </citation>
    <scope>IDENTIFICATION</scope>
</reference>
<dbReference type="AlphaFoldDB" id="L1I7N8"/>
<evidence type="ECO:0000313" key="3">
    <source>
        <dbReference type="Proteomes" id="UP000011087"/>
    </source>
</evidence>
<gene>
    <name evidence="1" type="ORF">GUITHDRAFT_148833</name>
</gene>
<reference evidence="1 3" key="1">
    <citation type="journal article" date="2012" name="Nature">
        <title>Algal genomes reveal evolutionary mosaicism and the fate of nucleomorphs.</title>
        <authorList>
            <consortium name="DOE Joint Genome Institute"/>
            <person name="Curtis B.A."/>
            <person name="Tanifuji G."/>
            <person name="Burki F."/>
            <person name="Gruber A."/>
            <person name="Irimia M."/>
            <person name="Maruyama S."/>
            <person name="Arias M.C."/>
            <person name="Ball S.G."/>
            <person name="Gile G.H."/>
            <person name="Hirakawa Y."/>
            <person name="Hopkins J.F."/>
            <person name="Kuo A."/>
            <person name="Rensing S.A."/>
            <person name="Schmutz J."/>
            <person name="Symeonidi A."/>
            <person name="Elias M."/>
            <person name="Eveleigh R.J."/>
            <person name="Herman E.K."/>
            <person name="Klute M.J."/>
            <person name="Nakayama T."/>
            <person name="Obornik M."/>
            <person name="Reyes-Prieto A."/>
            <person name="Armbrust E.V."/>
            <person name="Aves S.J."/>
            <person name="Beiko R.G."/>
            <person name="Coutinho P."/>
            <person name="Dacks J.B."/>
            <person name="Durnford D.G."/>
            <person name="Fast N.M."/>
            <person name="Green B.R."/>
            <person name="Grisdale C.J."/>
            <person name="Hempel F."/>
            <person name="Henrissat B."/>
            <person name="Hoppner M.P."/>
            <person name="Ishida K."/>
            <person name="Kim E."/>
            <person name="Koreny L."/>
            <person name="Kroth P.G."/>
            <person name="Liu Y."/>
            <person name="Malik S.B."/>
            <person name="Maier U.G."/>
            <person name="McRose D."/>
            <person name="Mock T."/>
            <person name="Neilson J.A."/>
            <person name="Onodera N.T."/>
            <person name="Poole A.M."/>
            <person name="Pritham E.J."/>
            <person name="Richards T.A."/>
            <person name="Rocap G."/>
            <person name="Roy S.W."/>
            <person name="Sarai C."/>
            <person name="Schaack S."/>
            <person name="Shirato S."/>
            <person name="Slamovits C.H."/>
            <person name="Spencer D.F."/>
            <person name="Suzuki S."/>
            <person name="Worden A.Z."/>
            <person name="Zauner S."/>
            <person name="Barry K."/>
            <person name="Bell C."/>
            <person name="Bharti A.K."/>
            <person name="Crow J.A."/>
            <person name="Grimwood J."/>
            <person name="Kramer R."/>
            <person name="Lindquist E."/>
            <person name="Lucas S."/>
            <person name="Salamov A."/>
            <person name="McFadden G.I."/>
            <person name="Lane C.E."/>
            <person name="Keeling P.J."/>
            <person name="Gray M.W."/>
            <person name="Grigoriev I.V."/>
            <person name="Archibald J.M."/>
        </authorList>
    </citation>
    <scope>NUCLEOTIDE SEQUENCE</scope>
    <source>
        <strain evidence="1 3">CCMP2712</strain>
    </source>
</reference>
<dbReference type="PaxDb" id="55529-EKX32107"/>
<evidence type="ECO:0000313" key="2">
    <source>
        <dbReference type="EnsemblProtists" id="EKX32107"/>
    </source>
</evidence>
<dbReference type="RefSeq" id="XP_005819087.1">
    <property type="nucleotide sequence ID" value="XM_005819030.1"/>
</dbReference>
<evidence type="ECO:0000313" key="1">
    <source>
        <dbReference type="EMBL" id="EKX32107.1"/>
    </source>
</evidence>
<accession>L1I7N8</accession>
<keyword evidence="3" id="KW-1185">Reference proteome</keyword>
<organism evidence="1">
    <name type="scientific">Guillardia theta (strain CCMP2712)</name>
    <name type="common">Cryptophyte</name>
    <dbReference type="NCBI Taxonomy" id="905079"/>
    <lineage>
        <taxon>Eukaryota</taxon>
        <taxon>Cryptophyceae</taxon>
        <taxon>Pyrenomonadales</taxon>
        <taxon>Geminigeraceae</taxon>
        <taxon>Guillardia</taxon>
    </lineage>
</organism>
<protein>
    <submittedName>
        <fullName evidence="1 2">Uncharacterized protein</fullName>
    </submittedName>
</protein>
<dbReference type="EnsemblProtists" id="EKX32107">
    <property type="protein sequence ID" value="EKX32107"/>
    <property type="gene ID" value="GUITHDRAFT_148833"/>
</dbReference>
<dbReference type="Proteomes" id="UP000011087">
    <property type="component" value="Unassembled WGS sequence"/>
</dbReference>